<evidence type="ECO:0000313" key="2">
    <source>
        <dbReference type="Proteomes" id="UP001237642"/>
    </source>
</evidence>
<dbReference type="Proteomes" id="UP001237642">
    <property type="component" value="Unassembled WGS sequence"/>
</dbReference>
<evidence type="ECO:0008006" key="3">
    <source>
        <dbReference type="Google" id="ProtNLM"/>
    </source>
</evidence>
<sequence length="105" mass="11874">MVMVSNVVEAELYSSNDDCWKEIQVPKTVPSSIINSFSKCVELQTGVLYMDGLSEVLSFDLHNEVFRVYPFPRLVHSDKRSHAIRPLELLCCSRKVDRGGGLIKT</sequence>
<reference evidence="1" key="1">
    <citation type="submission" date="2023-02" db="EMBL/GenBank/DDBJ databases">
        <title>Genome of toxic invasive species Heracleum sosnowskyi carries increased number of genes despite the absence of recent whole-genome duplications.</title>
        <authorList>
            <person name="Schelkunov M."/>
            <person name="Shtratnikova V."/>
            <person name="Makarenko M."/>
            <person name="Klepikova A."/>
            <person name="Omelchenko D."/>
            <person name="Novikova G."/>
            <person name="Obukhova E."/>
            <person name="Bogdanov V."/>
            <person name="Penin A."/>
            <person name="Logacheva M."/>
        </authorList>
    </citation>
    <scope>NUCLEOTIDE SEQUENCE</scope>
    <source>
        <strain evidence="1">Hsosn_3</strain>
        <tissue evidence="1">Leaf</tissue>
    </source>
</reference>
<organism evidence="1 2">
    <name type="scientific">Heracleum sosnowskyi</name>
    <dbReference type="NCBI Taxonomy" id="360622"/>
    <lineage>
        <taxon>Eukaryota</taxon>
        <taxon>Viridiplantae</taxon>
        <taxon>Streptophyta</taxon>
        <taxon>Embryophyta</taxon>
        <taxon>Tracheophyta</taxon>
        <taxon>Spermatophyta</taxon>
        <taxon>Magnoliopsida</taxon>
        <taxon>eudicotyledons</taxon>
        <taxon>Gunneridae</taxon>
        <taxon>Pentapetalae</taxon>
        <taxon>asterids</taxon>
        <taxon>campanulids</taxon>
        <taxon>Apiales</taxon>
        <taxon>Apiaceae</taxon>
        <taxon>Apioideae</taxon>
        <taxon>apioid superclade</taxon>
        <taxon>Tordylieae</taxon>
        <taxon>Tordyliinae</taxon>
        <taxon>Heracleum</taxon>
    </lineage>
</organism>
<reference evidence="1" key="2">
    <citation type="submission" date="2023-05" db="EMBL/GenBank/DDBJ databases">
        <authorList>
            <person name="Schelkunov M.I."/>
        </authorList>
    </citation>
    <scope>NUCLEOTIDE SEQUENCE</scope>
    <source>
        <strain evidence="1">Hsosn_3</strain>
        <tissue evidence="1">Leaf</tissue>
    </source>
</reference>
<accession>A0AAD8HJU5</accession>
<comment type="caution">
    <text evidence="1">The sequence shown here is derived from an EMBL/GenBank/DDBJ whole genome shotgun (WGS) entry which is preliminary data.</text>
</comment>
<dbReference type="AlphaFoldDB" id="A0AAD8HJU5"/>
<gene>
    <name evidence="1" type="ORF">POM88_033725</name>
</gene>
<protein>
    <recommendedName>
        <fullName evidence="3">F-box protein</fullName>
    </recommendedName>
</protein>
<dbReference type="EMBL" id="JAUIZM010000008">
    <property type="protein sequence ID" value="KAK1367633.1"/>
    <property type="molecule type" value="Genomic_DNA"/>
</dbReference>
<evidence type="ECO:0000313" key="1">
    <source>
        <dbReference type="EMBL" id="KAK1367633.1"/>
    </source>
</evidence>
<name>A0AAD8HJU5_9APIA</name>
<keyword evidence="2" id="KW-1185">Reference proteome</keyword>
<proteinExistence type="predicted"/>